<evidence type="ECO:0000313" key="3">
    <source>
        <dbReference type="Proteomes" id="UP000837857"/>
    </source>
</evidence>
<dbReference type="EMBL" id="OW152816">
    <property type="protein sequence ID" value="CAH2067416.1"/>
    <property type="molecule type" value="Genomic_DNA"/>
</dbReference>
<reference evidence="2" key="1">
    <citation type="submission" date="2022-03" db="EMBL/GenBank/DDBJ databases">
        <authorList>
            <person name="Martin H S."/>
        </authorList>
    </citation>
    <scope>NUCLEOTIDE SEQUENCE</scope>
</reference>
<dbReference type="Proteomes" id="UP000837857">
    <property type="component" value="Chromosome 4"/>
</dbReference>
<dbReference type="InterPro" id="IPR050951">
    <property type="entry name" value="Retrovirus_Pol_polyprotein"/>
</dbReference>
<evidence type="ECO:0008006" key="4">
    <source>
        <dbReference type="Google" id="ProtNLM"/>
    </source>
</evidence>
<dbReference type="PANTHER" id="PTHR37984:SF5">
    <property type="entry name" value="PROTEIN NYNRIN-LIKE"/>
    <property type="match status" value="1"/>
</dbReference>
<dbReference type="PANTHER" id="PTHR37984">
    <property type="entry name" value="PROTEIN CBG26694"/>
    <property type="match status" value="1"/>
</dbReference>
<keyword evidence="3" id="KW-1185">Reference proteome</keyword>
<proteinExistence type="predicted"/>
<protein>
    <recommendedName>
        <fullName evidence="4">CCHC-type domain-containing protein</fullName>
    </recommendedName>
</protein>
<sequence length="441" mass="48141">MRSRIFAEKKIQYKEAVELALALEAAEKHAEVSGSTKVSATDSGATGGEAGECLYYARGSGGVNGRQGGQRARPPRAPGAGGATTAAGAGARACWRCGRAHAADRCRFKYYNCDECGQRGHIKAVCKQVRGGPVGRHTYVSDESDDGLYNIEVATRDLYSTHRRGRICTHGSSRCTRGSAYMLTLQTVGLVTDNGPPFSSQGFQIYLRIIVLSIPPRRLIVLRETVRRKMPSKLLKKHKFLLKYRNCEHATTGVSPAVALQGRTLRSRLDALRPDVAAAVRSKQEQQVVRTAGANREFRVGDAVLTRDYRTKGSKWAEAIVVKKTGPVSYKVDLGNGVEWRRHVDQVIRTKNRFSLSRTSAAPPADSSGLKSDTTEVDNEAEDEVFEDASNRDETLNEPLEAVEAPQAQSGQISPARVPESPSPHTSARALRALKRAKRNI</sequence>
<feature type="region of interest" description="Disordered" evidence="1">
    <location>
        <begin position="355"/>
        <end position="427"/>
    </location>
</feature>
<name>A0ABN8IV83_9NEOP</name>
<feature type="compositionally biased region" description="Acidic residues" evidence="1">
    <location>
        <begin position="375"/>
        <end position="387"/>
    </location>
</feature>
<feature type="non-terminal residue" evidence="2">
    <location>
        <position position="441"/>
    </location>
</feature>
<evidence type="ECO:0000313" key="2">
    <source>
        <dbReference type="EMBL" id="CAH2067416.1"/>
    </source>
</evidence>
<gene>
    <name evidence="2" type="ORF">IPOD504_LOCUS13862</name>
</gene>
<organism evidence="2 3">
    <name type="scientific">Iphiclides podalirius</name>
    <name type="common">scarce swallowtail</name>
    <dbReference type="NCBI Taxonomy" id="110791"/>
    <lineage>
        <taxon>Eukaryota</taxon>
        <taxon>Metazoa</taxon>
        <taxon>Ecdysozoa</taxon>
        <taxon>Arthropoda</taxon>
        <taxon>Hexapoda</taxon>
        <taxon>Insecta</taxon>
        <taxon>Pterygota</taxon>
        <taxon>Neoptera</taxon>
        <taxon>Endopterygota</taxon>
        <taxon>Lepidoptera</taxon>
        <taxon>Glossata</taxon>
        <taxon>Ditrysia</taxon>
        <taxon>Papilionoidea</taxon>
        <taxon>Papilionidae</taxon>
        <taxon>Papilioninae</taxon>
        <taxon>Iphiclides</taxon>
    </lineage>
</organism>
<accession>A0ABN8IV83</accession>
<evidence type="ECO:0000256" key="1">
    <source>
        <dbReference type="SAM" id="MobiDB-lite"/>
    </source>
</evidence>
<feature type="region of interest" description="Disordered" evidence="1">
    <location>
        <begin position="64"/>
        <end position="84"/>
    </location>
</feature>